<dbReference type="Pfam" id="PF19078">
    <property type="entry name" value="Big_12"/>
    <property type="match status" value="2"/>
</dbReference>
<evidence type="ECO:0000313" key="5">
    <source>
        <dbReference type="Proteomes" id="UP000247792"/>
    </source>
</evidence>
<gene>
    <name evidence="4" type="ORF">DFR42_1011430</name>
</gene>
<feature type="domain" description="DUF4347" evidence="2">
    <location>
        <begin position="44"/>
        <end position="206"/>
    </location>
</feature>
<evidence type="ECO:0000256" key="1">
    <source>
        <dbReference type="SAM" id="MobiDB-lite"/>
    </source>
</evidence>
<feature type="non-terminal residue" evidence="4">
    <location>
        <position position="1269"/>
    </location>
</feature>
<dbReference type="AlphaFoldDB" id="A0A318JFL0"/>
<feature type="compositionally biased region" description="Gly residues" evidence="1">
    <location>
        <begin position="393"/>
        <end position="415"/>
    </location>
</feature>
<accession>A0A318JFL0</accession>
<dbReference type="PANTHER" id="PTHR34677:SF3">
    <property type="entry name" value="BACTERIAL IG-LIKE DOMAIN-CONTAINING PROTEIN"/>
    <property type="match status" value="1"/>
</dbReference>
<name>A0A318JFL0_9BURK</name>
<comment type="caution">
    <text evidence="4">The sequence shown here is derived from an EMBL/GenBank/DDBJ whole genome shotgun (WGS) entry which is preliminary data.</text>
</comment>
<dbReference type="Pfam" id="PF14252">
    <property type="entry name" value="DUF4347"/>
    <property type="match status" value="1"/>
</dbReference>
<keyword evidence="5" id="KW-1185">Reference proteome</keyword>
<dbReference type="InterPro" id="IPR025592">
    <property type="entry name" value="DUF4347"/>
</dbReference>
<organism evidence="4 5">
    <name type="scientific">Undibacterium pigrum</name>
    <dbReference type="NCBI Taxonomy" id="401470"/>
    <lineage>
        <taxon>Bacteria</taxon>
        <taxon>Pseudomonadati</taxon>
        <taxon>Pseudomonadota</taxon>
        <taxon>Betaproteobacteria</taxon>
        <taxon>Burkholderiales</taxon>
        <taxon>Oxalobacteraceae</taxon>
        <taxon>Undibacterium</taxon>
    </lineage>
</organism>
<protein>
    <submittedName>
        <fullName evidence="4">Uncharacterized protein DUF4347</fullName>
    </submittedName>
</protein>
<dbReference type="EMBL" id="QJKB01000001">
    <property type="protein sequence ID" value="PXX47831.1"/>
    <property type="molecule type" value="Genomic_DNA"/>
</dbReference>
<dbReference type="OrthoDB" id="6091599at2"/>
<dbReference type="PANTHER" id="PTHR34677">
    <property type="match status" value="1"/>
</dbReference>
<dbReference type="InterPro" id="IPR044048">
    <property type="entry name" value="Big_12"/>
</dbReference>
<evidence type="ECO:0000259" key="3">
    <source>
        <dbReference type="Pfam" id="PF19078"/>
    </source>
</evidence>
<reference evidence="4 5" key="1">
    <citation type="submission" date="2018-05" db="EMBL/GenBank/DDBJ databases">
        <title>Genomic Encyclopedia of Type Strains, Phase IV (KMG-IV): sequencing the most valuable type-strain genomes for metagenomic binning, comparative biology and taxonomic classification.</title>
        <authorList>
            <person name="Goeker M."/>
        </authorList>
    </citation>
    <scope>NUCLEOTIDE SEQUENCE [LARGE SCALE GENOMIC DNA]</scope>
    <source>
        <strain evidence="4 5">DSM 19792</strain>
    </source>
</reference>
<sequence>MTPLESASLQDAHLTSNQYLPPLTFASIQNTSQHPAQMPVQKTIIFIDSRLPDVEQIVNAVKPGTRIVVLDKDSDGVQQIADVLKNCKDMDSISIVSHGDDGVMLLGNAVLHEGDLTVYQHQLQAIGASLKPDGDLLLYGCDVGAGTVGQSFINELAKISGADVAASTNGTGTASRGGDWVLEISTGSIATTANALDTEKLADWNHLAATLSASDLASLQAAMTTANSNGANDILTLTGDILFTASNNTINIAADSGHSLTIIGSKNNAGGVVSIDAGNLARVIDVLSGATATLQNLTITNGLVAGNGGDNTGNLEGPGRSGFDGAGGGIRNAGTLIISNSTVTANKASGGGGTGGGYPKGGGGGGGGGYGAGLGGTGGMDRIGEAPTSPSAGHGGNGSGTSGGQRGGYGGSTTGGAGGGAHVQFLGQSYTLGGAGATSSNGSISIGGGGGGSGGIYVGGAGGNAVGGIFNSGTLKITNSVITNNVAAGGGGGGGAASNYANHGNGGTGGNGIGGIWSTGTLLMDSASVATLSSGNKGSGGFGGTASGTGNIAGSNGNSINASLGAITPYSTPATVSIGLSKAMLKAGDTQELTFTFSEAVSDFGSADIYIANGILSALQTSDNITYTAIFTPNNNFESASNVISVNLSGTFNSTNTPGVGITSSSNFSIDTKAPTLSISSNVSTLKAGETATITFAFSEIPDGFTDSDIAVTGGTLSSLSGSGATRTAMFTPDTASNGGTASITVAAARYTDAAGNNGGAGGSPVLTFDTGIPAVNTVSVPTNATYATTQNLNFTVNFNENVIVTGTPSLPVILDTGGTVAATYVSGSGSSSLIFAYTVVNGNQDANGISLGSSVVLNGGTIKDAAGNNAALNLNGVASTAAVKVDGTAPAVSTVTVPANATYAPGQSLNFTVNFNEAVNVTGVPSIPVSLDTGGTVAATYVSGGGTTALVFSYTVASGNLDTNGISLGSSIALNSGSIKDAAGNNATLNLNGVPSSAGILIDGVPPTAVSINRAAGASTVTNASSVNFTITFSESVNGVDASDFLFTTTGTASGSIASVTGSGSTYNVLVNGLTGDGNLRVHLRSSATGISDLSGNVIIGGRSSDEIYMLDHQGPAITSVTSNMPDGTYAAGAIIPVHINFNETTYVSGTPQMTLRTGATDRVLNYAGGSGSSVISFIYTVQAGDSSADLDYLSSTALSLNGGSIKDNLGNNATLTLPMPGAAGSLGSNKAIVINTNVAPVIGGVVAGQTVTETSTITPFAGVTITD</sequence>
<feature type="domain" description="Bacterial Ig-like" evidence="3">
    <location>
        <begin position="573"/>
        <end position="670"/>
    </location>
</feature>
<feature type="region of interest" description="Disordered" evidence="1">
    <location>
        <begin position="376"/>
        <end position="415"/>
    </location>
</feature>
<dbReference type="Proteomes" id="UP000247792">
    <property type="component" value="Unassembled WGS sequence"/>
</dbReference>
<proteinExistence type="predicted"/>
<feature type="domain" description="Bacterial Ig-like" evidence="3">
    <location>
        <begin position="671"/>
        <end position="760"/>
    </location>
</feature>
<evidence type="ECO:0000259" key="2">
    <source>
        <dbReference type="Pfam" id="PF14252"/>
    </source>
</evidence>
<evidence type="ECO:0000313" key="4">
    <source>
        <dbReference type="EMBL" id="PXX47831.1"/>
    </source>
</evidence>